<name>A0AAE0B5V5_9ROSI</name>
<sequence length="184" mass="20570">MVYSTLSTGILQILIWKACKNWILTLGNLAKCKIAVDGYCPIYRRCYETTTHALWGCRELKAVRTDFGNLTGMKSDVNAAFKDFFFSCLSRLGSEEASLLSVVLWCNWFIRNQIVHGLGGILGGDVVAWCSNFLTDFVKANDADGEHQIVAENVCCWQLPVEGFCKINSDVAISVEKNVLVWGW</sequence>
<evidence type="ECO:0008006" key="3">
    <source>
        <dbReference type="Google" id="ProtNLM"/>
    </source>
</evidence>
<evidence type="ECO:0000313" key="2">
    <source>
        <dbReference type="Proteomes" id="UP001281410"/>
    </source>
</evidence>
<accession>A0AAE0B5V5</accession>
<protein>
    <recommendedName>
        <fullName evidence="3">Reverse transcriptase zinc-binding domain-containing protein</fullName>
    </recommendedName>
</protein>
<organism evidence="1 2">
    <name type="scientific">Dipteronia sinensis</name>
    <dbReference type="NCBI Taxonomy" id="43782"/>
    <lineage>
        <taxon>Eukaryota</taxon>
        <taxon>Viridiplantae</taxon>
        <taxon>Streptophyta</taxon>
        <taxon>Embryophyta</taxon>
        <taxon>Tracheophyta</taxon>
        <taxon>Spermatophyta</taxon>
        <taxon>Magnoliopsida</taxon>
        <taxon>eudicotyledons</taxon>
        <taxon>Gunneridae</taxon>
        <taxon>Pentapetalae</taxon>
        <taxon>rosids</taxon>
        <taxon>malvids</taxon>
        <taxon>Sapindales</taxon>
        <taxon>Sapindaceae</taxon>
        <taxon>Hippocastanoideae</taxon>
        <taxon>Acereae</taxon>
        <taxon>Dipteronia</taxon>
    </lineage>
</organism>
<evidence type="ECO:0000313" key="1">
    <source>
        <dbReference type="EMBL" id="KAK3229799.1"/>
    </source>
</evidence>
<reference evidence="1" key="1">
    <citation type="journal article" date="2023" name="Plant J.">
        <title>Genome sequences and population genomics provide insights into the demographic history, inbreeding, and mutation load of two 'living fossil' tree species of Dipteronia.</title>
        <authorList>
            <person name="Feng Y."/>
            <person name="Comes H.P."/>
            <person name="Chen J."/>
            <person name="Zhu S."/>
            <person name="Lu R."/>
            <person name="Zhang X."/>
            <person name="Li P."/>
            <person name="Qiu J."/>
            <person name="Olsen K.M."/>
            <person name="Qiu Y."/>
        </authorList>
    </citation>
    <scope>NUCLEOTIDE SEQUENCE</scope>
    <source>
        <strain evidence="1">NBL</strain>
    </source>
</reference>
<comment type="caution">
    <text evidence="1">The sequence shown here is derived from an EMBL/GenBank/DDBJ whole genome shotgun (WGS) entry which is preliminary data.</text>
</comment>
<dbReference type="AlphaFoldDB" id="A0AAE0B5V5"/>
<dbReference type="Proteomes" id="UP001281410">
    <property type="component" value="Unassembled WGS sequence"/>
</dbReference>
<keyword evidence="2" id="KW-1185">Reference proteome</keyword>
<dbReference type="EMBL" id="JANJYJ010000001">
    <property type="protein sequence ID" value="KAK3229799.1"/>
    <property type="molecule type" value="Genomic_DNA"/>
</dbReference>
<gene>
    <name evidence="1" type="ORF">Dsin_001680</name>
</gene>
<proteinExistence type="predicted"/>